<evidence type="ECO:0000313" key="2">
    <source>
        <dbReference type="EMBL" id="QBK30682.1"/>
    </source>
</evidence>
<proteinExistence type="predicted"/>
<feature type="chain" id="PRO_5020604378" evidence="1">
    <location>
        <begin position="21"/>
        <end position="133"/>
    </location>
</feature>
<dbReference type="RefSeq" id="WP_131616366.1">
    <property type="nucleotide sequence ID" value="NZ_CP036532.1"/>
</dbReference>
<dbReference type="Proteomes" id="UP000293719">
    <property type="component" value="Chromosome"/>
</dbReference>
<keyword evidence="3" id="KW-1185">Reference proteome</keyword>
<dbReference type="AlphaFoldDB" id="A0A4P6V041"/>
<dbReference type="GeneID" id="90767390"/>
<name>A0A4P6V041_9HYPH</name>
<organism evidence="2 3">
    <name type="scientific">Roseitalea porphyridii</name>
    <dbReference type="NCBI Taxonomy" id="1852022"/>
    <lineage>
        <taxon>Bacteria</taxon>
        <taxon>Pseudomonadati</taxon>
        <taxon>Pseudomonadota</taxon>
        <taxon>Alphaproteobacteria</taxon>
        <taxon>Hyphomicrobiales</taxon>
        <taxon>Ahrensiaceae</taxon>
        <taxon>Roseitalea</taxon>
    </lineage>
</organism>
<reference evidence="2 3" key="1">
    <citation type="journal article" date="2017" name="Int. J. Syst. Evol. Microbiol.">
        <title>Roseitalea porphyridii gen. nov., sp. nov., isolated from a red alga, and reclassification of Hoeflea suaedae Chung et al. 2013 as Pseudohoeflea suaedae gen. nov., comb. nov.</title>
        <authorList>
            <person name="Hyeon J.W."/>
            <person name="Jeong S.E."/>
            <person name="Baek K."/>
            <person name="Jeon C.O."/>
        </authorList>
    </citation>
    <scope>NUCLEOTIDE SEQUENCE [LARGE SCALE GENOMIC DNA]</scope>
    <source>
        <strain evidence="2 3">MA7-20</strain>
    </source>
</reference>
<evidence type="ECO:0000256" key="1">
    <source>
        <dbReference type="SAM" id="SignalP"/>
    </source>
</evidence>
<feature type="signal peptide" evidence="1">
    <location>
        <begin position="1"/>
        <end position="20"/>
    </location>
</feature>
<accession>A0A4P6V041</accession>
<dbReference type="OrthoDB" id="8085496at2"/>
<gene>
    <name evidence="2" type="ORF">E0E05_08795</name>
</gene>
<dbReference type="EMBL" id="CP036532">
    <property type="protein sequence ID" value="QBK30682.1"/>
    <property type="molecule type" value="Genomic_DNA"/>
</dbReference>
<evidence type="ECO:0000313" key="3">
    <source>
        <dbReference type="Proteomes" id="UP000293719"/>
    </source>
</evidence>
<keyword evidence="1" id="KW-0732">Signal</keyword>
<protein>
    <submittedName>
        <fullName evidence="2">Uncharacterized protein</fullName>
    </submittedName>
</protein>
<sequence length="133" mass="13562">MKIAPIGMVLAVLSGSPAAATGTVECTGADSADASVFLSVGRLPVLAVLGAVIEAEGTTYATDTDVNPDAEPIVFGQGFSDGDRLRADFTDPNIEQILVSVRIERAFEDKAGAEAGIVRVAGRGAWPIVCVSG</sequence>
<dbReference type="KEGG" id="rpod:E0E05_08795"/>